<dbReference type="AlphaFoldDB" id="A0AA42H434"/>
<organism evidence="1 2">
    <name type="scientific">Brucella intermedia GD04153</name>
    <dbReference type="NCBI Taxonomy" id="2975438"/>
    <lineage>
        <taxon>Bacteria</taxon>
        <taxon>Pseudomonadati</taxon>
        <taxon>Pseudomonadota</taxon>
        <taxon>Alphaproteobacteria</taxon>
        <taxon>Hyphomicrobiales</taxon>
        <taxon>Brucellaceae</taxon>
        <taxon>Brucella/Ochrobactrum group</taxon>
        <taxon>Brucella</taxon>
    </lineage>
</organism>
<reference evidence="1" key="1">
    <citation type="submission" date="2022-09" db="EMBL/GenBank/DDBJ databases">
        <title>Intensive care unit water sources are persistently colonized with multi-drug resistant bacteria and are the site of extensive horizontal gene transfer of antibiotic resistance genes.</title>
        <authorList>
            <person name="Diorio-Toth L."/>
        </authorList>
    </citation>
    <scope>NUCLEOTIDE SEQUENCE</scope>
    <source>
        <strain evidence="1">GD04153</strain>
    </source>
</reference>
<comment type="caution">
    <text evidence="1">The sequence shown here is derived from an EMBL/GenBank/DDBJ whole genome shotgun (WGS) entry which is preliminary data.</text>
</comment>
<dbReference type="Proteomes" id="UP001158087">
    <property type="component" value="Unassembled WGS sequence"/>
</dbReference>
<gene>
    <name evidence="1" type="ORF">N7376_22520</name>
</gene>
<sequence>MIARRDNNRRNWTYSEFASERFGAWVGYKLDPIKKSEGKTIYIAGAVRSNGKVMANTQIGLGHTPEFAIEEFLRNNGMPISETAQKNLCQAIVN</sequence>
<dbReference type="EMBL" id="JAODYY010000015">
    <property type="protein sequence ID" value="MDH0126754.1"/>
    <property type="molecule type" value="Genomic_DNA"/>
</dbReference>
<accession>A0AA42H434</accession>
<evidence type="ECO:0000313" key="1">
    <source>
        <dbReference type="EMBL" id="MDH0126754.1"/>
    </source>
</evidence>
<evidence type="ECO:0000313" key="2">
    <source>
        <dbReference type="Proteomes" id="UP001158087"/>
    </source>
</evidence>
<protein>
    <submittedName>
        <fullName evidence="1">Uncharacterized protein</fullName>
    </submittedName>
</protein>
<name>A0AA42H434_9HYPH</name>
<proteinExistence type="predicted"/>